<dbReference type="InterPro" id="IPR013527">
    <property type="entry name" value="YicC-like_N"/>
</dbReference>
<evidence type="ECO:0000256" key="2">
    <source>
        <dbReference type="ARBA" id="ARBA00022722"/>
    </source>
</evidence>
<dbReference type="EMBL" id="OW150024">
    <property type="protein sequence ID" value="CAH2031311.1"/>
    <property type="molecule type" value="Genomic_DNA"/>
</dbReference>
<feature type="domain" description="Endoribonuclease YicC-like N-terminal" evidence="6">
    <location>
        <begin position="2"/>
        <end position="154"/>
    </location>
</feature>
<keyword evidence="3" id="KW-0255">Endonuclease</keyword>
<dbReference type="Proteomes" id="UP001295463">
    <property type="component" value="Chromosome"/>
</dbReference>
<dbReference type="PANTHER" id="PTHR30636:SF3">
    <property type="entry name" value="UPF0701 PROTEIN YICC"/>
    <property type="match status" value="1"/>
</dbReference>
<sequence>MIRSMTGYGKGETVSARGRCLVEVRTVNHRYGEVTVKLPRSFLACEHELRKLAAARIKRGKADLFVQWEPAADAAAAPPVNLEAARGYHEAFRHLAHELRLSPEIPLSLIVAQRNVLQESVTEDSPDLLPQVLEAATAALDSLDAMRLQEGTALVVDLRQRRQTLEELVGRIRDRVPAMLDEFRAKLEQRLAKLLGDTQLDPQRLAQEVAILADKSDVTEELVRLASHFVQFDETLTLREPVGRKLDFLMQELNREVNTIGSKSGDVEITSLVVALKAEMEKMREQVQNIE</sequence>
<dbReference type="RefSeq" id="WP_305732144.1">
    <property type="nucleotide sequence ID" value="NZ_OW150024.1"/>
</dbReference>
<evidence type="ECO:0000256" key="5">
    <source>
        <dbReference type="ARBA" id="ARBA00035648"/>
    </source>
</evidence>
<protein>
    <submittedName>
        <fullName evidence="8">Protein YicC</fullName>
    </submittedName>
</protein>
<evidence type="ECO:0000256" key="4">
    <source>
        <dbReference type="ARBA" id="ARBA00022801"/>
    </source>
</evidence>
<dbReference type="Pfam" id="PF08340">
    <property type="entry name" value="YicC-like_C"/>
    <property type="match status" value="1"/>
</dbReference>
<name>A0ABM9D7W7_9BACT</name>
<comment type="similarity">
    <text evidence="5">Belongs to the YicC/YloC family.</text>
</comment>
<evidence type="ECO:0000259" key="6">
    <source>
        <dbReference type="Pfam" id="PF03755"/>
    </source>
</evidence>
<dbReference type="Pfam" id="PF03755">
    <property type="entry name" value="YicC-like_N"/>
    <property type="match status" value="1"/>
</dbReference>
<dbReference type="InterPro" id="IPR013551">
    <property type="entry name" value="YicC-like_C"/>
</dbReference>
<evidence type="ECO:0000256" key="3">
    <source>
        <dbReference type="ARBA" id="ARBA00022759"/>
    </source>
</evidence>
<keyword evidence="4" id="KW-0378">Hydrolase</keyword>
<reference evidence="8 9" key="1">
    <citation type="submission" date="2022-03" db="EMBL/GenBank/DDBJ databases">
        <authorList>
            <person name="Koch H."/>
        </authorList>
    </citation>
    <scope>NUCLEOTIDE SEQUENCE [LARGE SCALE GENOMIC DNA]</scope>
    <source>
        <strain evidence="8 9">G1</strain>
    </source>
</reference>
<comment type="cofactor">
    <cofactor evidence="1">
        <name>a divalent metal cation</name>
        <dbReference type="ChEBI" id="CHEBI:60240"/>
    </cofactor>
</comment>
<keyword evidence="2" id="KW-0540">Nuclease</keyword>
<evidence type="ECO:0000259" key="7">
    <source>
        <dbReference type="Pfam" id="PF08340"/>
    </source>
</evidence>
<gene>
    <name evidence="8" type="ORF">GEAMG1_1481</name>
</gene>
<proteinExistence type="inferred from homology"/>
<evidence type="ECO:0000313" key="8">
    <source>
        <dbReference type="EMBL" id="CAH2031311.1"/>
    </source>
</evidence>
<dbReference type="PANTHER" id="PTHR30636">
    <property type="entry name" value="UPF0701 PROTEIN YICC"/>
    <property type="match status" value="1"/>
</dbReference>
<keyword evidence="9" id="KW-1185">Reference proteome</keyword>
<feature type="domain" description="Endoribonuclease YicC-like C-terminal" evidence="7">
    <location>
        <begin position="172"/>
        <end position="291"/>
    </location>
</feature>
<dbReference type="NCBIfam" id="TIGR00255">
    <property type="entry name" value="YicC/YloC family endoribonuclease"/>
    <property type="match status" value="1"/>
</dbReference>
<evidence type="ECO:0000256" key="1">
    <source>
        <dbReference type="ARBA" id="ARBA00001968"/>
    </source>
</evidence>
<accession>A0ABM9D7W7</accession>
<organism evidence="8 9">
    <name type="scientific">Trichlorobacter ammonificans</name>
    <dbReference type="NCBI Taxonomy" id="2916410"/>
    <lineage>
        <taxon>Bacteria</taxon>
        <taxon>Pseudomonadati</taxon>
        <taxon>Thermodesulfobacteriota</taxon>
        <taxon>Desulfuromonadia</taxon>
        <taxon>Geobacterales</taxon>
        <taxon>Geobacteraceae</taxon>
        <taxon>Trichlorobacter</taxon>
    </lineage>
</organism>
<evidence type="ECO:0000313" key="9">
    <source>
        <dbReference type="Proteomes" id="UP001295463"/>
    </source>
</evidence>
<dbReference type="InterPro" id="IPR005229">
    <property type="entry name" value="YicC/YloC-like"/>
</dbReference>